<evidence type="ECO:0000256" key="3">
    <source>
        <dbReference type="ARBA" id="ARBA00023295"/>
    </source>
</evidence>
<evidence type="ECO:0000256" key="2">
    <source>
        <dbReference type="ARBA" id="ARBA00022801"/>
    </source>
</evidence>
<keyword evidence="4" id="KW-0732">Signal</keyword>
<proteinExistence type="inferred from homology"/>
<dbReference type="PANTHER" id="PTHR34135:SF2">
    <property type="entry name" value="LYSOZYME"/>
    <property type="match status" value="1"/>
</dbReference>
<dbReference type="PROSITE" id="PS51904">
    <property type="entry name" value="GLYCOSYL_HYDROL_F25_2"/>
    <property type="match status" value="1"/>
</dbReference>
<dbReference type="InterPro" id="IPR017853">
    <property type="entry name" value="GH"/>
</dbReference>
<evidence type="ECO:0000313" key="5">
    <source>
        <dbReference type="EMBL" id="MFD2058191.1"/>
    </source>
</evidence>
<feature type="chain" id="PRO_5046440585" evidence="4">
    <location>
        <begin position="23"/>
        <end position="661"/>
    </location>
</feature>
<dbReference type="PANTHER" id="PTHR34135">
    <property type="entry name" value="LYSOZYME"/>
    <property type="match status" value="1"/>
</dbReference>
<dbReference type="Gene3D" id="3.40.50.1460">
    <property type="match status" value="1"/>
</dbReference>
<evidence type="ECO:0000313" key="6">
    <source>
        <dbReference type="Proteomes" id="UP001597349"/>
    </source>
</evidence>
<dbReference type="Pfam" id="PF01183">
    <property type="entry name" value="Glyco_hydro_25"/>
    <property type="match status" value="1"/>
</dbReference>
<evidence type="ECO:0000256" key="4">
    <source>
        <dbReference type="SAM" id="SignalP"/>
    </source>
</evidence>
<keyword evidence="6" id="KW-1185">Reference proteome</keyword>
<dbReference type="RefSeq" id="WP_379026688.1">
    <property type="nucleotide sequence ID" value="NZ_JBHUGY010000071.1"/>
</dbReference>
<dbReference type="InterPro" id="IPR002053">
    <property type="entry name" value="Glyco_hydro_25"/>
</dbReference>
<dbReference type="SMART" id="SM00641">
    <property type="entry name" value="Glyco_25"/>
    <property type="match status" value="1"/>
</dbReference>
<accession>A0ABW4WNT0</accession>
<feature type="signal peptide" evidence="4">
    <location>
        <begin position="1"/>
        <end position="22"/>
    </location>
</feature>
<comment type="caution">
    <text evidence="5">The sequence shown here is derived from an EMBL/GenBank/DDBJ whole genome shotgun (WGS) entry which is preliminary data.</text>
</comment>
<protein>
    <submittedName>
        <fullName evidence="5">GH25 family lysozyme</fullName>
    </submittedName>
</protein>
<reference evidence="6" key="1">
    <citation type="journal article" date="2019" name="Int. J. Syst. Evol. Microbiol.">
        <title>The Global Catalogue of Microorganisms (GCM) 10K type strain sequencing project: providing services to taxonomists for standard genome sequencing and annotation.</title>
        <authorList>
            <consortium name="The Broad Institute Genomics Platform"/>
            <consortium name="The Broad Institute Genome Sequencing Center for Infectious Disease"/>
            <person name="Wu L."/>
            <person name="Ma J."/>
        </authorList>
    </citation>
    <scope>NUCLEOTIDE SEQUENCE [LARGE SCALE GENOMIC DNA]</scope>
    <source>
        <strain evidence="6">CGMCC 1.16226</strain>
    </source>
</reference>
<keyword evidence="3" id="KW-0326">Glycosidase</keyword>
<dbReference type="Proteomes" id="UP001597349">
    <property type="component" value="Unassembled WGS sequence"/>
</dbReference>
<dbReference type="EMBL" id="JBHUGY010000071">
    <property type="protein sequence ID" value="MFD2058191.1"/>
    <property type="molecule type" value="Genomic_DNA"/>
</dbReference>
<name>A0ABW4WNT0_9HYPH</name>
<comment type="similarity">
    <text evidence="1">Belongs to the glycosyl hydrolase 25 family.</text>
</comment>
<dbReference type="SUPFAM" id="SSF51445">
    <property type="entry name" value="(Trans)glycosidases"/>
    <property type="match status" value="1"/>
</dbReference>
<dbReference type="PROSITE" id="PS51257">
    <property type="entry name" value="PROKAR_LIPOPROTEIN"/>
    <property type="match status" value="1"/>
</dbReference>
<keyword evidence="2" id="KW-0378">Hydrolase</keyword>
<evidence type="ECO:0000256" key="1">
    <source>
        <dbReference type="ARBA" id="ARBA00010646"/>
    </source>
</evidence>
<gene>
    <name evidence="5" type="ORF">ACFSQT_35450</name>
</gene>
<dbReference type="Gene3D" id="3.20.20.80">
    <property type="entry name" value="Glycosidases"/>
    <property type="match status" value="1"/>
</dbReference>
<organism evidence="5 6">
    <name type="scientific">Mesorhizobium calcicola</name>
    <dbReference type="NCBI Taxonomy" id="1300310"/>
    <lineage>
        <taxon>Bacteria</taxon>
        <taxon>Pseudomonadati</taxon>
        <taxon>Pseudomonadota</taxon>
        <taxon>Alphaproteobacteria</taxon>
        <taxon>Hyphomicrobiales</taxon>
        <taxon>Phyllobacteriaceae</taxon>
        <taxon>Mesorhizobium</taxon>
    </lineage>
</organism>
<sequence length="661" mass="71869">MLRVAIGLSVLWLLLGCLSARAEVCDTGNAVGAEVKDVKYCRFFTHYENGATVLDPRIGESVHVTSSDDTRSIGLIIAIADYQNEGVADVSAAAVDGDNLTKFLIDNQHFDEVIVLRDSDASKDTIDYFLRDYLVKRGDFFSTQEGGETKHKARLLVAYSGHGTSGSDASFVLANATSMDDTSATYPMASLRDNLKKLSSSYFHVLALVNACFGGNLFGDGSMGGSLNDFTEAGSHALTAGPDNKETLSIGAGNGSFFFDTLLNGIEEGVADIEYKRLISEDGKLIQQGGVTRLGALSVYLDTEIQRINHKKMTDKDGNPIEMGYAWIGAIDKSVARGSFFFTSPITLGEGVQTAMYVPPGPASSVPDHPEVKVFGSAETYPVKGIDVSRYEGTINWKRVKKEAGVQFAYIRAVGIKGKDDAFEGHWAKAKDVGIDRGAYRIFNYCQTPKEQMELLESFVPVDDSSLPVAVSYEWPLTGAQKKCASDDGITKTRAKVLTLLGLIEAKYKKTPILYSPKSLINELLTPDFDRYMIWLAKYTKTGKVDQSDLGLKGGNPWTLWQYTSGLTVPGIGDNVDGNVFFGGAGEYEKFKIGAGNAALLEAKAVDPKTLKENEEAFLAYADVKNDLSAQDRMIAKQIDGARRAIQDAIENAMQKYETVK</sequence>
<dbReference type="InterPro" id="IPR018077">
    <property type="entry name" value="Glyco_hydro_fam25_subgr"/>
</dbReference>